<evidence type="ECO:0000313" key="2">
    <source>
        <dbReference type="EMBL" id="EMR83349.1"/>
    </source>
</evidence>
<gene>
    <name evidence="2" type="ORF">BcDW1_8036</name>
</gene>
<sequence length="516" mass="58649">MEDKLDKQVYLDQLATESTMPQNPDRNAYYNEGESSKSIERDNSDGSLRCPVFVQDTDEVVDEDGNVYLCWVDEKAWEEEQKARQIAVLASRYASLSEALAESSNITPAVENSSTAMPIAITTANMSSVPSAAAETFSNTPIADESDVHSKPEDNEGALNTDTVEATPSISPNNTFISTFYQRILRIQREGQWSVEGLADPVWDLVGKILFTTGLFMWWIFPEKLRDKLEARHADYLASGTEISSTVTEQKTRLEEDENVNLSGNDAAVPNQGDGTNNLEDSNYWESLGDLDLLNHVGDYTIEAEEEADYSGGKRQLAYLEDAQGKVLQVLFAVADICDQDLNSISDEYMDRLKDKVVRDARANQIFLQTPIILREWKDDDAYDENGHRIFPDVLPGDDDGENAEEDKDDDNGGSDGDDDDDDDDDGEEGEEEEYEEEEEDDEDDEDEEDDWGQPWDLPWRENRELRNVVEIDIPDLWEELFEFAEKCPRGLRISKYSQRRYRRRSGDFRLLLYRG</sequence>
<protein>
    <submittedName>
        <fullName evidence="2">Uncharacterized protein</fullName>
    </submittedName>
</protein>
<evidence type="ECO:0000313" key="3">
    <source>
        <dbReference type="Proteomes" id="UP000012045"/>
    </source>
</evidence>
<organism evidence="2 3">
    <name type="scientific">Botryotinia fuckeliana (strain BcDW1)</name>
    <name type="common">Noble rot fungus</name>
    <name type="synonym">Botrytis cinerea</name>
    <dbReference type="NCBI Taxonomy" id="1290391"/>
    <lineage>
        <taxon>Eukaryota</taxon>
        <taxon>Fungi</taxon>
        <taxon>Dikarya</taxon>
        <taxon>Ascomycota</taxon>
        <taxon>Pezizomycotina</taxon>
        <taxon>Leotiomycetes</taxon>
        <taxon>Helotiales</taxon>
        <taxon>Sclerotiniaceae</taxon>
        <taxon>Botrytis</taxon>
    </lineage>
</organism>
<feature type="region of interest" description="Disordered" evidence="1">
    <location>
        <begin position="388"/>
        <end position="458"/>
    </location>
</feature>
<accession>M7TQE8</accession>
<feature type="compositionally biased region" description="Acidic residues" evidence="1">
    <location>
        <begin position="396"/>
        <end position="452"/>
    </location>
</feature>
<dbReference type="STRING" id="1290391.M7TQE8"/>
<feature type="compositionally biased region" description="Polar residues" evidence="1">
    <location>
        <begin position="15"/>
        <end position="25"/>
    </location>
</feature>
<dbReference type="AlphaFoldDB" id="M7TQE8"/>
<feature type="compositionally biased region" description="Basic and acidic residues" evidence="1">
    <location>
        <begin position="34"/>
        <end position="44"/>
    </location>
</feature>
<feature type="region of interest" description="Disordered" evidence="1">
    <location>
        <begin position="13"/>
        <end position="47"/>
    </location>
</feature>
<dbReference type="OrthoDB" id="3560475at2759"/>
<name>M7TQE8_BOTF1</name>
<proteinExistence type="predicted"/>
<dbReference type="EMBL" id="KB708011">
    <property type="protein sequence ID" value="EMR83349.1"/>
    <property type="molecule type" value="Genomic_DNA"/>
</dbReference>
<evidence type="ECO:0000256" key="1">
    <source>
        <dbReference type="SAM" id="MobiDB-lite"/>
    </source>
</evidence>
<dbReference type="HOGENOM" id="CLU_568565_0_0_1"/>
<reference evidence="3" key="1">
    <citation type="journal article" date="2013" name="Genome Announc.">
        <title>Draft genome sequence of Botrytis cinerea BcDW1, inoculum for noble rot of grape berries.</title>
        <authorList>
            <person name="Blanco-Ulate B."/>
            <person name="Allen G."/>
            <person name="Powell A.L."/>
            <person name="Cantu D."/>
        </authorList>
    </citation>
    <scope>NUCLEOTIDE SEQUENCE [LARGE SCALE GENOMIC DNA]</scope>
    <source>
        <strain evidence="3">BcDW1</strain>
    </source>
</reference>
<dbReference type="Proteomes" id="UP000012045">
    <property type="component" value="Unassembled WGS sequence"/>
</dbReference>